<dbReference type="EMBL" id="BPLQ01008571">
    <property type="protein sequence ID" value="GIY38224.1"/>
    <property type="molecule type" value="Genomic_DNA"/>
</dbReference>
<comment type="caution">
    <text evidence="1">The sequence shown here is derived from an EMBL/GenBank/DDBJ whole genome shotgun (WGS) entry which is preliminary data.</text>
</comment>
<proteinExistence type="predicted"/>
<dbReference type="Proteomes" id="UP001054837">
    <property type="component" value="Unassembled WGS sequence"/>
</dbReference>
<gene>
    <name evidence="1" type="ORF">CDAR_513791</name>
</gene>
<sequence length="90" mass="10691">MGSDKPTWITRWVRMFAKRYRTENIPMTVIKTGNTQCIQKVSGLIVCRPYSTEDMLMLNFFIISLPFQYNAWNEICKQFMERLPSNAIEF</sequence>
<dbReference type="AlphaFoldDB" id="A0AAV4SWA9"/>
<keyword evidence="2" id="KW-1185">Reference proteome</keyword>
<evidence type="ECO:0000313" key="2">
    <source>
        <dbReference type="Proteomes" id="UP001054837"/>
    </source>
</evidence>
<accession>A0AAV4SWA9</accession>
<protein>
    <submittedName>
        <fullName evidence="1">Uncharacterized protein</fullName>
    </submittedName>
</protein>
<evidence type="ECO:0000313" key="1">
    <source>
        <dbReference type="EMBL" id="GIY38224.1"/>
    </source>
</evidence>
<organism evidence="1 2">
    <name type="scientific">Caerostris darwini</name>
    <dbReference type="NCBI Taxonomy" id="1538125"/>
    <lineage>
        <taxon>Eukaryota</taxon>
        <taxon>Metazoa</taxon>
        <taxon>Ecdysozoa</taxon>
        <taxon>Arthropoda</taxon>
        <taxon>Chelicerata</taxon>
        <taxon>Arachnida</taxon>
        <taxon>Araneae</taxon>
        <taxon>Araneomorphae</taxon>
        <taxon>Entelegynae</taxon>
        <taxon>Araneoidea</taxon>
        <taxon>Araneidae</taxon>
        <taxon>Caerostris</taxon>
    </lineage>
</organism>
<reference evidence="1 2" key="1">
    <citation type="submission" date="2021-06" db="EMBL/GenBank/DDBJ databases">
        <title>Caerostris darwini draft genome.</title>
        <authorList>
            <person name="Kono N."/>
            <person name="Arakawa K."/>
        </authorList>
    </citation>
    <scope>NUCLEOTIDE SEQUENCE [LARGE SCALE GENOMIC DNA]</scope>
</reference>
<name>A0AAV4SWA9_9ARAC</name>